<feature type="region of interest" description="Disordered" evidence="1">
    <location>
        <begin position="60"/>
        <end position="80"/>
    </location>
</feature>
<evidence type="ECO:0000313" key="2">
    <source>
        <dbReference type="EMBL" id="KAK9869835.1"/>
    </source>
</evidence>
<keyword evidence="3" id="KW-1185">Reference proteome</keyword>
<evidence type="ECO:0000313" key="3">
    <source>
        <dbReference type="Proteomes" id="UP001431783"/>
    </source>
</evidence>
<sequence length="80" mass="9167">MDSNSGKIRKKNPRENSFVLSSLTFAYIIPTFVKGFTRNLSEADLTETLSEHKSKYLGDKLEKNGQKKKKMQKSTVEVRL</sequence>
<evidence type="ECO:0000256" key="1">
    <source>
        <dbReference type="SAM" id="MobiDB-lite"/>
    </source>
</evidence>
<comment type="caution">
    <text evidence="2">The sequence shown here is derived from an EMBL/GenBank/DDBJ whole genome shotgun (WGS) entry which is preliminary data.</text>
</comment>
<name>A0AAW1TMG8_9CUCU</name>
<organism evidence="2 3">
    <name type="scientific">Henosepilachna vigintioctopunctata</name>
    <dbReference type="NCBI Taxonomy" id="420089"/>
    <lineage>
        <taxon>Eukaryota</taxon>
        <taxon>Metazoa</taxon>
        <taxon>Ecdysozoa</taxon>
        <taxon>Arthropoda</taxon>
        <taxon>Hexapoda</taxon>
        <taxon>Insecta</taxon>
        <taxon>Pterygota</taxon>
        <taxon>Neoptera</taxon>
        <taxon>Endopterygota</taxon>
        <taxon>Coleoptera</taxon>
        <taxon>Polyphaga</taxon>
        <taxon>Cucujiformia</taxon>
        <taxon>Coccinelloidea</taxon>
        <taxon>Coccinellidae</taxon>
        <taxon>Epilachninae</taxon>
        <taxon>Epilachnini</taxon>
        <taxon>Henosepilachna</taxon>
    </lineage>
</organism>
<protein>
    <submittedName>
        <fullName evidence="2">Uncharacterized protein</fullName>
    </submittedName>
</protein>
<dbReference type="EMBL" id="JARQZJ010000001">
    <property type="protein sequence ID" value="KAK9869835.1"/>
    <property type="molecule type" value="Genomic_DNA"/>
</dbReference>
<gene>
    <name evidence="2" type="ORF">WA026_003564</name>
</gene>
<reference evidence="2 3" key="1">
    <citation type="submission" date="2023-03" db="EMBL/GenBank/DDBJ databases">
        <title>Genome insight into feeding habits of ladybird beetles.</title>
        <authorList>
            <person name="Li H.-S."/>
            <person name="Huang Y.-H."/>
            <person name="Pang H."/>
        </authorList>
    </citation>
    <scope>NUCLEOTIDE SEQUENCE [LARGE SCALE GENOMIC DNA]</scope>
    <source>
        <strain evidence="2">SYSU_2023b</strain>
        <tissue evidence="2">Whole body</tissue>
    </source>
</reference>
<dbReference type="Proteomes" id="UP001431783">
    <property type="component" value="Unassembled WGS sequence"/>
</dbReference>
<proteinExistence type="predicted"/>
<dbReference type="AlphaFoldDB" id="A0AAW1TMG8"/>
<accession>A0AAW1TMG8</accession>